<feature type="compositionally biased region" description="Acidic residues" evidence="1">
    <location>
        <begin position="140"/>
        <end position="152"/>
    </location>
</feature>
<comment type="caution">
    <text evidence="2">The sequence shown here is derived from an EMBL/GenBank/DDBJ whole genome shotgun (WGS) entry which is preliminary data.</text>
</comment>
<accession>A0ABT8EH21</accession>
<evidence type="ECO:0000256" key="1">
    <source>
        <dbReference type="SAM" id="MobiDB-lite"/>
    </source>
</evidence>
<reference evidence="2" key="1">
    <citation type="submission" date="2021-11" db="EMBL/GenBank/DDBJ databases">
        <title>Draft genome sequence of Alcaligenes endophyticus type strain CCUG 75668T.</title>
        <authorList>
            <person name="Salva-Serra F."/>
            <person name="Duran R.E."/>
            <person name="Seeger M."/>
            <person name="Moore E.R.B."/>
            <person name="Jaen-Luchoro D."/>
        </authorList>
    </citation>
    <scope>NUCLEOTIDE SEQUENCE</scope>
    <source>
        <strain evidence="2">CCUG 75668</strain>
    </source>
</reference>
<dbReference type="EMBL" id="JAJHNU010000001">
    <property type="protein sequence ID" value="MDN4120582.1"/>
    <property type="molecule type" value="Genomic_DNA"/>
</dbReference>
<sequence>MSSDAAAELIFTAEELDLLGNTADAMTAFMGKPVLAEVVDAEETGFEWVIFGIPLDVNDDAEQFTIVQLGGQSARLLGNRGGLADDDHEIYDCQCLWMIQLSPLEGVRYIKVDDEGDEVGWTDTLGEILPFEVQEPILDEREEDDEDTDDEPPMCALPGSPTHH</sequence>
<feature type="region of interest" description="Disordered" evidence="1">
    <location>
        <begin position="134"/>
        <end position="164"/>
    </location>
</feature>
<organism evidence="2 3">
    <name type="scientific">Alcaligenes endophyticus</name>
    <dbReference type="NCBI Taxonomy" id="1929088"/>
    <lineage>
        <taxon>Bacteria</taxon>
        <taxon>Pseudomonadati</taxon>
        <taxon>Pseudomonadota</taxon>
        <taxon>Betaproteobacteria</taxon>
        <taxon>Burkholderiales</taxon>
        <taxon>Alcaligenaceae</taxon>
        <taxon>Alcaligenes</taxon>
    </lineage>
</organism>
<dbReference type="Proteomes" id="UP001168613">
    <property type="component" value="Unassembled WGS sequence"/>
</dbReference>
<evidence type="ECO:0000313" key="3">
    <source>
        <dbReference type="Proteomes" id="UP001168613"/>
    </source>
</evidence>
<protein>
    <submittedName>
        <fullName evidence="2">Uncharacterized protein</fullName>
    </submittedName>
</protein>
<evidence type="ECO:0000313" key="2">
    <source>
        <dbReference type="EMBL" id="MDN4120582.1"/>
    </source>
</evidence>
<keyword evidence="3" id="KW-1185">Reference proteome</keyword>
<name>A0ABT8EH21_9BURK</name>
<gene>
    <name evidence="2" type="ORF">LMS43_04695</name>
</gene>
<dbReference type="RefSeq" id="WP_266122112.1">
    <property type="nucleotide sequence ID" value="NZ_JAJHNU010000001.1"/>
</dbReference>
<proteinExistence type="predicted"/>